<name>A0A1R3XEP7_9BACT</name>
<accession>A0A1R3XEP7</accession>
<organism evidence="2 3">
    <name type="scientific">Pontibacter indicus</name>
    <dbReference type="NCBI Taxonomy" id="1317125"/>
    <lineage>
        <taxon>Bacteria</taxon>
        <taxon>Pseudomonadati</taxon>
        <taxon>Bacteroidota</taxon>
        <taxon>Cytophagia</taxon>
        <taxon>Cytophagales</taxon>
        <taxon>Hymenobacteraceae</taxon>
        <taxon>Pontibacter</taxon>
    </lineage>
</organism>
<dbReference type="AlphaFoldDB" id="A0A1R3XEP7"/>
<dbReference type="OrthoDB" id="1453440at2"/>
<sequence length="97" mass="10414">MKRNLLSLVVGAAMALSMSSCYTYTFTVGSGAQSNVQVKKMNHYLIYGLAPISTSNPKEMAGGAENYTVTVTHTFVDGLLNALTWGIYTPTTTIVTK</sequence>
<reference evidence="3" key="1">
    <citation type="submission" date="2017-01" db="EMBL/GenBank/DDBJ databases">
        <authorList>
            <person name="Varghese N."/>
            <person name="Submissions S."/>
        </authorList>
    </citation>
    <scope>NUCLEOTIDE SEQUENCE [LARGE SCALE GENOMIC DNA]</scope>
    <source>
        <strain evidence="3">LP100</strain>
    </source>
</reference>
<dbReference type="PROSITE" id="PS51257">
    <property type="entry name" value="PROKAR_LIPOPROTEIN"/>
    <property type="match status" value="1"/>
</dbReference>
<keyword evidence="1" id="KW-0732">Signal</keyword>
<dbReference type="Proteomes" id="UP000187181">
    <property type="component" value="Unassembled WGS sequence"/>
</dbReference>
<dbReference type="RefSeq" id="WP_076668661.1">
    <property type="nucleotide sequence ID" value="NZ_FTPP01000002.1"/>
</dbReference>
<gene>
    <name evidence="2" type="ORF">SAMN05444128_2108</name>
</gene>
<dbReference type="InterPro" id="IPR010438">
    <property type="entry name" value="Lambda_Bor"/>
</dbReference>
<feature type="chain" id="PRO_5012751717" evidence="1">
    <location>
        <begin position="24"/>
        <end position="97"/>
    </location>
</feature>
<protein>
    <submittedName>
        <fullName evidence="2">Bor protein</fullName>
    </submittedName>
</protein>
<dbReference type="Pfam" id="PF06291">
    <property type="entry name" value="Lambda_Bor"/>
    <property type="match status" value="1"/>
</dbReference>
<proteinExistence type="predicted"/>
<keyword evidence="3" id="KW-1185">Reference proteome</keyword>
<evidence type="ECO:0000313" key="2">
    <source>
        <dbReference type="EMBL" id="SIT89726.1"/>
    </source>
</evidence>
<evidence type="ECO:0000313" key="3">
    <source>
        <dbReference type="Proteomes" id="UP000187181"/>
    </source>
</evidence>
<feature type="signal peptide" evidence="1">
    <location>
        <begin position="1"/>
        <end position="23"/>
    </location>
</feature>
<dbReference type="EMBL" id="FTPP01000002">
    <property type="protein sequence ID" value="SIT89726.1"/>
    <property type="molecule type" value="Genomic_DNA"/>
</dbReference>
<evidence type="ECO:0000256" key="1">
    <source>
        <dbReference type="SAM" id="SignalP"/>
    </source>
</evidence>